<dbReference type="SUPFAM" id="SSF55785">
    <property type="entry name" value="PYP-like sensor domain (PAS domain)"/>
    <property type="match status" value="1"/>
</dbReference>
<keyword evidence="3" id="KW-1133">Transmembrane helix</keyword>
<evidence type="ECO:0000259" key="4">
    <source>
        <dbReference type="PROSITE" id="PS50113"/>
    </source>
</evidence>
<dbReference type="SUPFAM" id="SSF55073">
    <property type="entry name" value="Nucleotide cyclase"/>
    <property type="match status" value="1"/>
</dbReference>
<dbReference type="NCBIfam" id="TIGR00254">
    <property type="entry name" value="GGDEF"/>
    <property type="match status" value="1"/>
</dbReference>
<comment type="caution">
    <text evidence="6">The sequence shown here is derived from an EMBL/GenBank/DDBJ whole genome shotgun (WGS) entry which is preliminary data.</text>
</comment>
<sequence length="511" mass="56122">MKLNLNPTTRITLGLLSLAVTLLLALDLLLGVFPDPARQETQARKQFAESIAIQVASLLMHDSADTAAAVLPELLQRDARLRSIGVRTADMRLLLATPSHASDWAAGSDDELGRSHFIVPISAGTASTGNWGQIEVSFKPLDNSLFNLLSPGVKLILIFSLSGTLIYYLYLRRTLLHLDPSAAIPERVQTAFDAMSEAIVVLDARKRIVMVNRSFEKMQPDPNEQIISRPLESITWLGKGREHISGDTPWDECMRSKQPSDSGVYEARLADGKLRRLITTASPVLDARNAVRGCLVSFNDVTDLDEANHLLVSLMADLSSSKELLEVQNAELQRLASVDPMTGTRNRRSFFPEFERMFDDARGRSLQLSFIMADIDKFKLVNDNYGHGIGDKVIQKFAAIMLREARDTDIVCRYGGEEFCIALPGTDAEQAWQVAERIRKAVQAEVGAALPLDPQPVITTSFGVSTVTAGAASADILADQADQALYYSKHNGRNRCTTYSLVIANAAHEEA</sequence>
<dbReference type="InterPro" id="IPR043128">
    <property type="entry name" value="Rev_trsase/Diguanyl_cyclase"/>
</dbReference>
<keyword evidence="6" id="KW-0548">Nucleotidyltransferase</keyword>
<dbReference type="EC" id="2.7.7.65" evidence="1"/>
<dbReference type="EMBL" id="JBEWZI010000019">
    <property type="protein sequence ID" value="MET7015629.1"/>
    <property type="molecule type" value="Genomic_DNA"/>
</dbReference>
<evidence type="ECO:0000256" key="2">
    <source>
        <dbReference type="ARBA" id="ARBA00034247"/>
    </source>
</evidence>
<dbReference type="Gene3D" id="3.30.70.270">
    <property type="match status" value="1"/>
</dbReference>
<evidence type="ECO:0000313" key="6">
    <source>
        <dbReference type="EMBL" id="MET7015629.1"/>
    </source>
</evidence>
<dbReference type="PANTHER" id="PTHR45138">
    <property type="entry name" value="REGULATORY COMPONENTS OF SENSORY TRANSDUCTION SYSTEM"/>
    <property type="match status" value="1"/>
</dbReference>
<organism evidence="6 7">
    <name type="scientific">Uliginosibacterium flavum</name>
    <dbReference type="NCBI Taxonomy" id="1396831"/>
    <lineage>
        <taxon>Bacteria</taxon>
        <taxon>Pseudomonadati</taxon>
        <taxon>Pseudomonadota</taxon>
        <taxon>Betaproteobacteria</taxon>
        <taxon>Rhodocyclales</taxon>
        <taxon>Zoogloeaceae</taxon>
        <taxon>Uliginosibacterium</taxon>
    </lineage>
</organism>
<dbReference type="CDD" id="cd00130">
    <property type="entry name" value="PAS"/>
    <property type="match status" value="1"/>
</dbReference>
<dbReference type="InterPro" id="IPR013656">
    <property type="entry name" value="PAS_4"/>
</dbReference>
<reference evidence="6 7" key="1">
    <citation type="submission" date="2024-07" db="EMBL/GenBank/DDBJ databases">
        <title>Uliginosibacterium flavum JJ3220;KACC:17644.</title>
        <authorList>
            <person name="Kim M.K."/>
        </authorList>
    </citation>
    <scope>NUCLEOTIDE SEQUENCE [LARGE SCALE GENOMIC DNA]</scope>
    <source>
        <strain evidence="6 7">KACC:17644</strain>
    </source>
</reference>
<proteinExistence type="predicted"/>
<keyword evidence="3" id="KW-0812">Transmembrane</keyword>
<dbReference type="InterPro" id="IPR000160">
    <property type="entry name" value="GGDEF_dom"/>
</dbReference>
<keyword evidence="6" id="KW-0808">Transferase</keyword>
<feature type="domain" description="GGDEF" evidence="5">
    <location>
        <begin position="366"/>
        <end position="501"/>
    </location>
</feature>
<evidence type="ECO:0000256" key="3">
    <source>
        <dbReference type="SAM" id="Phobius"/>
    </source>
</evidence>
<dbReference type="SMART" id="SM00267">
    <property type="entry name" value="GGDEF"/>
    <property type="match status" value="1"/>
</dbReference>
<dbReference type="InterPro" id="IPR000014">
    <property type="entry name" value="PAS"/>
</dbReference>
<evidence type="ECO:0000256" key="1">
    <source>
        <dbReference type="ARBA" id="ARBA00012528"/>
    </source>
</evidence>
<dbReference type="PANTHER" id="PTHR45138:SF9">
    <property type="entry name" value="DIGUANYLATE CYCLASE DGCM-RELATED"/>
    <property type="match status" value="1"/>
</dbReference>
<dbReference type="GO" id="GO:0052621">
    <property type="term" value="F:diguanylate cyclase activity"/>
    <property type="evidence" value="ECO:0007669"/>
    <property type="project" value="UniProtKB-EC"/>
</dbReference>
<feature type="domain" description="PAC" evidence="4">
    <location>
        <begin position="258"/>
        <end position="313"/>
    </location>
</feature>
<name>A0ABV2TNY6_9RHOO</name>
<comment type="catalytic activity">
    <reaction evidence="2">
        <text>2 GTP = 3',3'-c-di-GMP + 2 diphosphate</text>
        <dbReference type="Rhea" id="RHEA:24898"/>
        <dbReference type="ChEBI" id="CHEBI:33019"/>
        <dbReference type="ChEBI" id="CHEBI:37565"/>
        <dbReference type="ChEBI" id="CHEBI:58805"/>
        <dbReference type="EC" id="2.7.7.65"/>
    </reaction>
</comment>
<dbReference type="RefSeq" id="WP_354602085.1">
    <property type="nucleotide sequence ID" value="NZ_JBEWZI010000019.1"/>
</dbReference>
<dbReference type="InterPro" id="IPR000700">
    <property type="entry name" value="PAS-assoc_C"/>
</dbReference>
<dbReference type="InterPro" id="IPR035965">
    <property type="entry name" value="PAS-like_dom_sf"/>
</dbReference>
<feature type="transmembrane region" description="Helical" evidence="3">
    <location>
        <begin position="148"/>
        <end position="170"/>
    </location>
</feature>
<evidence type="ECO:0000313" key="7">
    <source>
        <dbReference type="Proteomes" id="UP001549691"/>
    </source>
</evidence>
<protein>
    <recommendedName>
        <fullName evidence="1">diguanylate cyclase</fullName>
        <ecNumber evidence="1">2.7.7.65</ecNumber>
    </recommendedName>
</protein>
<evidence type="ECO:0000259" key="5">
    <source>
        <dbReference type="PROSITE" id="PS50887"/>
    </source>
</evidence>
<dbReference type="InterPro" id="IPR050469">
    <property type="entry name" value="Diguanylate_Cyclase"/>
</dbReference>
<keyword evidence="3" id="KW-0472">Membrane</keyword>
<dbReference type="NCBIfam" id="TIGR00229">
    <property type="entry name" value="sensory_box"/>
    <property type="match status" value="1"/>
</dbReference>
<dbReference type="PROSITE" id="PS50113">
    <property type="entry name" value="PAC"/>
    <property type="match status" value="1"/>
</dbReference>
<gene>
    <name evidence="6" type="ORF">ABXR19_15675</name>
</gene>
<keyword evidence="7" id="KW-1185">Reference proteome</keyword>
<dbReference type="Pfam" id="PF00990">
    <property type="entry name" value="GGDEF"/>
    <property type="match status" value="1"/>
</dbReference>
<dbReference type="PROSITE" id="PS50887">
    <property type="entry name" value="GGDEF"/>
    <property type="match status" value="1"/>
</dbReference>
<dbReference type="InterPro" id="IPR029787">
    <property type="entry name" value="Nucleotide_cyclase"/>
</dbReference>
<dbReference type="Pfam" id="PF08448">
    <property type="entry name" value="PAS_4"/>
    <property type="match status" value="1"/>
</dbReference>
<dbReference type="Gene3D" id="3.30.450.20">
    <property type="entry name" value="PAS domain"/>
    <property type="match status" value="1"/>
</dbReference>
<accession>A0ABV2TNY6</accession>
<dbReference type="CDD" id="cd01949">
    <property type="entry name" value="GGDEF"/>
    <property type="match status" value="1"/>
</dbReference>
<dbReference type="Proteomes" id="UP001549691">
    <property type="component" value="Unassembled WGS sequence"/>
</dbReference>